<name>A0A542YQ44_9MICO</name>
<dbReference type="InterPro" id="IPR051783">
    <property type="entry name" value="NAD(P)-dependent_oxidoreduct"/>
</dbReference>
<evidence type="ECO:0000313" key="4">
    <source>
        <dbReference type="Proteomes" id="UP000319516"/>
    </source>
</evidence>
<dbReference type="InterPro" id="IPR036291">
    <property type="entry name" value="NAD(P)-bd_dom_sf"/>
</dbReference>
<dbReference type="Pfam" id="PF01370">
    <property type="entry name" value="Epimerase"/>
    <property type="match status" value="1"/>
</dbReference>
<dbReference type="InterPro" id="IPR001509">
    <property type="entry name" value="Epimerase_deHydtase"/>
</dbReference>
<dbReference type="SUPFAM" id="SSF51735">
    <property type="entry name" value="NAD(P)-binding Rossmann-fold domains"/>
    <property type="match status" value="1"/>
</dbReference>
<evidence type="ECO:0000259" key="2">
    <source>
        <dbReference type="Pfam" id="PF01370"/>
    </source>
</evidence>
<keyword evidence="4" id="KW-1185">Reference proteome</keyword>
<keyword evidence="1" id="KW-0472">Membrane</keyword>
<dbReference type="EMBL" id="VFOP01000001">
    <property type="protein sequence ID" value="TQL50177.1"/>
    <property type="molecule type" value="Genomic_DNA"/>
</dbReference>
<dbReference type="Proteomes" id="UP000319516">
    <property type="component" value="Unassembled WGS sequence"/>
</dbReference>
<organism evidence="3 4">
    <name type="scientific">Ornithinicoccus hortensis</name>
    <dbReference type="NCBI Taxonomy" id="82346"/>
    <lineage>
        <taxon>Bacteria</taxon>
        <taxon>Bacillati</taxon>
        <taxon>Actinomycetota</taxon>
        <taxon>Actinomycetes</taxon>
        <taxon>Micrococcales</taxon>
        <taxon>Intrasporangiaceae</taxon>
        <taxon>Ornithinicoccus</taxon>
    </lineage>
</organism>
<sequence>MSSPGARVRSRRSAGALRVGVTKAGSGLAAVLAEQVAGSGDHVVGLDQQAGAAGVVEWRLCDIAAPEVVEALRDVDAVVHVAHDADLVRSLASPSAVRRARLVREMQTLSTAAAAAGVGHLVVVSSVLVYGARADNPAPVPDDSPLRADDVEGVVADLVEVEAIVETARTVHPGLEITVVRPAALVGPSVDTIITRHFEAPRLLVVRDHEPTWQFCHVEDLGRALLTVLHADVPPVVTVGSWGSLTQAEVEEISGMRRIELSWSAAYGAADRLHRIGVLPLPASDLAYVSHPLVVEPRALAERGWAPAYDNTAALGVLLEGVRGHHAVMARRVQRKDAAALGAAAGAASAAVAAAATAALMRRRKRRT</sequence>
<keyword evidence="1" id="KW-0812">Transmembrane</keyword>
<dbReference type="PANTHER" id="PTHR48079:SF6">
    <property type="entry name" value="NAD(P)-BINDING DOMAIN-CONTAINING PROTEIN-RELATED"/>
    <property type="match status" value="1"/>
</dbReference>
<dbReference type="GO" id="GO:0004029">
    <property type="term" value="F:aldehyde dehydrogenase (NAD+) activity"/>
    <property type="evidence" value="ECO:0007669"/>
    <property type="project" value="TreeGrafter"/>
</dbReference>
<dbReference type="AlphaFoldDB" id="A0A542YQ44"/>
<dbReference type="GO" id="GO:0005737">
    <property type="term" value="C:cytoplasm"/>
    <property type="evidence" value="ECO:0007669"/>
    <property type="project" value="TreeGrafter"/>
</dbReference>
<proteinExistence type="predicted"/>
<dbReference type="RefSeq" id="WP_211350566.1">
    <property type="nucleotide sequence ID" value="NZ_BAAAIK010000004.1"/>
</dbReference>
<evidence type="ECO:0000256" key="1">
    <source>
        <dbReference type="SAM" id="Phobius"/>
    </source>
</evidence>
<keyword evidence="1" id="KW-1133">Transmembrane helix</keyword>
<protein>
    <submittedName>
        <fullName evidence="3">Nucleoside-diphosphate-sugar epimerase</fullName>
    </submittedName>
</protein>
<comment type="caution">
    <text evidence="3">The sequence shown here is derived from an EMBL/GenBank/DDBJ whole genome shotgun (WGS) entry which is preliminary data.</text>
</comment>
<accession>A0A542YQ44</accession>
<feature type="domain" description="NAD-dependent epimerase/dehydratase" evidence="2">
    <location>
        <begin position="31"/>
        <end position="237"/>
    </location>
</feature>
<dbReference type="Gene3D" id="3.40.50.720">
    <property type="entry name" value="NAD(P)-binding Rossmann-like Domain"/>
    <property type="match status" value="1"/>
</dbReference>
<dbReference type="PANTHER" id="PTHR48079">
    <property type="entry name" value="PROTEIN YEEZ"/>
    <property type="match status" value="1"/>
</dbReference>
<evidence type="ECO:0000313" key="3">
    <source>
        <dbReference type="EMBL" id="TQL50177.1"/>
    </source>
</evidence>
<reference evidence="3 4" key="1">
    <citation type="submission" date="2019-06" db="EMBL/GenBank/DDBJ databases">
        <title>Sequencing the genomes of 1000 actinobacteria strains.</title>
        <authorList>
            <person name="Klenk H.-P."/>
        </authorList>
    </citation>
    <scope>NUCLEOTIDE SEQUENCE [LARGE SCALE GENOMIC DNA]</scope>
    <source>
        <strain evidence="3 4">DSM 12335</strain>
    </source>
</reference>
<feature type="transmembrane region" description="Helical" evidence="1">
    <location>
        <begin position="338"/>
        <end position="361"/>
    </location>
</feature>
<gene>
    <name evidence="3" type="ORF">FB467_1280</name>
</gene>